<accession>A0A1H5LQP6</accession>
<organism evidence="2 3">
    <name type="scientific">Salinimicrobium catena</name>
    <dbReference type="NCBI Taxonomy" id="390640"/>
    <lineage>
        <taxon>Bacteria</taxon>
        <taxon>Pseudomonadati</taxon>
        <taxon>Bacteroidota</taxon>
        <taxon>Flavobacteriia</taxon>
        <taxon>Flavobacteriales</taxon>
        <taxon>Flavobacteriaceae</taxon>
        <taxon>Salinimicrobium</taxon>
    </lineage>
</organism>
<evidence type="ECO:0000259" key="1">
    <source>
        <dbReference type="Pfam" id="PF01494"/>
    </source>
</evidence>
<dbReference type="EMBL" id="FNUG01000002">
    <property type="protein sequence ID" value="SEE79415.1"/>
    <property type="molecule type" value="Genomic_DNA"/>
</dbReference>
<dbReference type="PANTHER" id="PTHR42685:SF22">
    <property type="entry name" value="CONDITIONED MEDIUM FACTOR RECEPTOR 1"/>
    <property type="match status" value="1"/>
</dbReference>
<dbReference type="GO" id="GO:0071949">
    <property type="term" value="F:FAD binding"/>
    <property type="evidence" value="ECO:0007669"/>
    <property type="project" value="InterPro"/>
</dbReference>
<feature type="domain" description="FAD-binding" evidence="1">
    <location>
        <begin position="2"/>
        <end position="292"/>
    </location>
</feature>
<dbReference type="InterPro" id="IPR036188">
    <property type="entry name" value="FAD/NAD-bd_sf"/>
</dbReference>
<dbReference type="InterPro" id="IPR002938">
    <property type="entry name" value="FAD-bd"/>
</dbReference>
<keyword evidence="3" id="KW-1185">Reference proteome</keyword>
<dbReference type="Proteomes" id="UP000199448">
    <property type="component" value="Unassembled WGS sequence"/>
</dbReference>
<dbReference type="AlphaFoldDB" id="A0A1H5LQP6"/>
<dbReference type="SUPFAM" id="SSF51905">
    <property type="entry name" value="FAD/NAD(P)-binding domain"/>
    <property type="match status" value="1"/>
</dbReference>
<reference evidence="2 3" key="1">
    <citation type="submission" date="2016-10" db="EMBL/GenBank/DDBJ databases">
        <authorList>
            <person name="de Groot N.N."/>
        </authorList>
    </citation>
    <scope>NUCLEOTIDE SEQUENCE [LARGE SCALE GENOMIC DNA]</scope>
    <source>
        <strain evidence="2 3">DSM 23553</strain>
    </source>
</reference>
<evidence type="ECO:0000313" key="2">
    <source>
        <dbReference type="EMBL" id="SEE79415.1"/>
    </source>
</evidence>
<dbReference type="Pfam" id="PF01494">
    <property type="entry name" value="FAD_binding_3"/>
    <property type="match status" value="1"/>
</dbReference>
<dbReference type="PANTHER" id="PTHR42685">
    <property type="entry name" value="GERANYLGERANYL DIPHOSPHATE REDUCTASE"/>
    <property type="match status" value="1"/>
</dbReference>
<dbReference type="STRING" id="390640.SAMN04488034_102382"/>
<gene>
    <name evidence="2" type="ORF">SAMN04488034_102382</name>
</gene>
<evidence type="ECO:0000313" key="3">
    <source>
        <dbReference type="Proteomes" id="UP000199448"/>
    </source>
</evidence>
<name>A0A1H5LQP6_9FLAO</name>
<proteinExistence type="predicted"/>
<dbReference type="Gene3D" id="3.50.50.60">
    <property type="entry name" value="FAD/NAD(P)-binding domain"/>
    <property type="match status" value="1"/>
</dbReference>
<dbReference type="InterPro" id="IPR050407">
    <property type="entry name" value="Geranylgeranyl_reductase"/>
</dbReference>
<protein>
    <recommendedName>
        <fullName evidence="1">FAD-binding domain-containing protein</fullName>
    </recommendedName>
</protein>
<sequence length="371" mass="42334">MIIIGGGPAGMTAAIHLAKNGIKTTVFEKETFPRHKVCGEYLSKEILPYFGELDVNLNDLKPKDITRMRYSSLNGRTLSTELPLGGLGVSRYGLDDLLYRTAVRSGVIVKEEKVSAVDFSDDHFIVNTSENTYKSRFVLGAYGKRDLLDKQLGRSFFQKPAPWVGIKSHYEKNDFPDDLVELHNFKGGYCGLSKTETGAVNVCYLATYKSFRKMKDPELFREKVLRKNPFLDEFFSEAKEIFEKPMSIAQISFRRKESVENHMLMIGDTAGLIHPLCGNGMAMAIQSARIASEVILKQIQQKSPIREMMEKEYEQRWQKEFNRRLTAGRYLQKVLLNDTLSNLSQKALLKMPFLLPKIIEQTHGKPQKFQQ</sequence>